<comment type="similarity">
    <text evidence="1">Belongs to the Cyclase 1 superfamily.</text>
</comment>
<comment type="caution">
    <text evidence="3">The sequence shown here is derived from an EMBL/GenBank/DDBJ whole genome shotgun (WGS) entry which is preliminary data.</text>
</comment>
<dbReference type="SUPFAM" id="SSF102198">
    <property type="entry name" value="Putative cyclase"/>
    <property type="match status" value="1"/>
</dbReference>
<dbReference type="InterPro" id="IPR037175">
    <property type="entry name" value="KFase_sf"/>
</dbReference>
<keyword evidence="2" id="KW-0732">Signal</keyword>
<organism evidence="3 4">
    <name type="scientific">Aquatica leii</name>
    <dbReference type="NCBI Taxonomy" id="1421715"/>
    <lineage>
        <taxon>Eukaryota</taxon>
        <taxon>Metazoa</taxon>
        <taxon>Ecdysozoa</taxon>
        <taxon>Arthropoda</taxon>
        <taxon>Hexapoda</taxon>
        <taxon>Insecta</taxon>
        <taxon>Pterygota</taxon>
        <taxon>Neoptera</taxon>
        <taxon>Endopterygota</taxon>
        <taxon>Coleoptera</taxon>
        <taxon>Polyphaga</taxon>
        <taxon>Elateriformia</taxon>
        <taxon>Elateroidea</taxon>
        <taxon>Lampyridae</taxon>
        <taxon>Luciolinae</taxon>
        <taxon>Aquatica</taxon>
    </lineage>
</organism>
<sequence>MAGPKTLVSLLIPLLILLSVSAVSVISHSDKIIDLTWHVTEKIVSWPGSKNFVFIKKVFEDKSMGQLYTTNEFAATEHIGTHIDAPYHFDKRGWKIGDIPLSHLIGHCITINLSDETNKLGGAAALLPKHLIEWEQKNGPIPNNSILLVNFNWGRYFHNKVKYYGGETLDKFKFPGITPEAAQWIVDSGNVLGVGVDAASADLGNSTDFLAHKIFLRNKIYIIENVKFPESFPEKGYWLTVMPMLIKEGTGAPARVVAYSKKYTFFTI</sequence>
<evidence type="ECO:0008006" key="5">
    <source>
        <dbReference type="Google" id="ProtNLM"/>
    </source>
</evidence>
<feature type="signal peptide" evidence="2">
    <location>
        <begin position="1"/>
        <end position="22"/>
    </location>
</feature>
<evidence type="ECO:0000256" key="2">
    <source>
        <dbReference type="SAM" id="SignalP"/>
    </source>
</evidence>
<proteinExistence type="inferred from homology"/>
<gene>
    <name evidence="3" type="ORF">RN001_014164</name>
</gene>
<keyword evidence="4" id="KW-1185">Reference proteome</keyword>
<dbReference type="Pfam" id="PF04199">
    <property type="entry name" value="Cyclase"/>
    <property type="match status" value="1"/>
</dbReference>
<reference evidence="4" key="1">
    <citation type="submission" date="2023-01" db="EMBL/GenBank/DDBJ databases">
        <title>Key to firefly adult light organ development and bioluminescence: homeobox transcription factors regulate luciferase expression and transportation to peroxisome.</title>
        <authorList>
            <person name="Fu X."/>
        </authorList>
    </citation>
    <scope>NUCLEOTIDE SEQUENCE [LARGE SCALE GENOMIC DNA]</scope>
</reference>
<dbReference type="AlphaFoldDB" id="A0AAN7PRH1"/>
<dbReference type="PANTHER" id="PTHR31118:SF12">
    <property type="entry name" value="CYCLASE-LIKE PROTEIN 2"/>
    <property type="match status" value="1"/>
</dbReference>
<accession>A0AAN7PRH1</accession>
<evidence type="ECO:0000313" key="3">
    <source>
        <dbReference type="EMBL" id="KAK4874804.1"/>
    </source>
</evidence>
<dbReference type="EMBL" id="JARPUR010000006">
    <property type="protein sequence ID" value="KAK4874804.1"/>
    <property type="molecule type" value="Genomic_DNA"/>
</dbReference>
<evidence type="ECO:0000313" key="4">
    <source>
        <dbReference type="Proteomes" id="UP001353858"/>
    </source>
</evidence>
<dbReference type="InterPro" id="IPR007325">
    <property type="entry name" value="KFase/CYL"/>
</dbReference>
<dbReference type="GO" id="GO:0019441">
    <property type="term" value="P:L-tryptophan catabolic process to kynurenine"/>
    <property type="evidence" value="ECO:0007669"/>
    <property type="project" value="InterPro"/>
</dbReference>
<protein>
    <recommendedName>
        <fullName evidence="5">Kynurenine formamidase</fullName>
    </recommendedName>
</protein>
<dbReference type="PANTHER" id="PTHR31118">
    <property type="entry name" value="CYCLASE-LIKE PROTEIN 2"/>
    <property type="match status" value="1"/>
</dbReference>
<dbReference type="GO" id="GO:0004061">
    <property type="term" value="F:arylformamidase activity"/>
    <property type="evidence" value="ECO:0007669"/>
    <property type="project" value="InterPro"/>
</dbReference>
<name>A0AAN7PRH1_9COLE</name>
<feature type="chain" id="PRO_5042836995" description="Kynurenine formamidase" evidence="2">
    <location>
        <begin position="23"/>
        <end position="268"/>
    </location>
</feature>
<dbReference type="Proteomes" id="UP001353858">
    <property type="component" value="Unassembled WGS sequence"/>
</dbReference>
<evidence type="ECO:0000256" key="1">
    <source>
        <dbReference type="ARBA" id="ARBA00007865"/>
    </source>
</evidence>
<dbReference type="Gene3D" id="3.50.30.50">
    <property type="entry name" value="Putative cyclase"/>
    <property type="match status" value="1"/>
</dbReference>